<dbReference type="GO" id="GO:0046873">
    <property type="term" value="F:metal ion transmembrane transporter activity"/>
    <property type="evidence" value="ECO:0007669"/>
    <property type="project" value="InterPro"/>
</dbReference>
<dbReference type="Pfam" id="PF02535">
    <property type="entry name" value="Zip"/>
    <property type="match status" value="1"/>
</dbReference>
<feature type="transmembrane region" description="Helical" evidence="7">
    <location>
        <begin position="40"/>
        <end position="61"/>
    </location>
</feature>
<dbReference type="RefSeq" id="XP_007319821.1">
    <property type="nucleotide sequence ID" value="XM_007319759.1"/>
</dbReference>
<evidence type="ECO:0000313" key="8">
    <source>
        <dbReference type="EMBL" id="EGO24059.1"/>
    </source>
</evidence>
<evidence type="ECO:0008006" key="9">
    <source>
        <dbReference type="Google" id="ProtNLM"/>
    </source>
</evidence>
<dbReference type="InterPro" id="IPR003689">
    <property type="entry name" value="ZIP"/>
</dbReference>
<feature type="transmembrane region" description="Helical" evidence="7">
    <location>
        <begin position="245"/>
        <end position="265"/>
    </location>
</feature>
<organism>
    <name type="scientific">Serpula lacrymans var. lacrymans (strain S7.9)</name>
    <name type="common">Dry rot fungus</name>
    <dbReference type="NCBI Taxonomy" id="578457"/>
    <lineage>
        <taxon>Eukaryota</taxon>
        <taxon>Fungi</taxon>
        <taxon>Dikarya</taxon>
        <taxon>Basidiomycota</taxon>
        <taxon>Agaricomycotina</taxon>
        <taxon>Agaricomycetes</taxon>
        <taxon>Agaricomycetidae</taxon>
        <taxon>Boletales</taxon>
        <taxon>Coniophorineae</taxon>
        <taxon>Serpulaceae</taxon>
        <taxon>Serpula</taxon>
    </lineage>
</organism>
<accession>F8NZT8</accession>
<evidence type="ECO:0000256" key="3">
    <source>
        <dbReference type="ARBA" id="ARBA00022692"/>
    </source>
</evidence>
<keyword evidence="6 7" id="KW-0472">Membrane</keyword>
<dbReference type="HOGENOM" id="CLU_028824_2_0_1"/>
<evidence type="ECO:0000256" key="1">
    <source>
        <dbReference type="ARBA" id="ARBA00004127"/>
    </source>
</evidence>
<feature type="transmembrane region" description="Helical" evidence="7">
    <location>
        <begin position="217"/>
        <end position="239"/>
    </location>
</feature>
<dbReference type="EMBL" id="GL945435">
    <property type="protein sequence ID" value="EGO24059.1"/>
    <property type="molecule type" value="Genomic_DNA"/>
</dbReference>
<evidence type="ECO:0000256" key="6">
    <source>
        <dbReference type="ARBA" id="ARBA00023136"/>
    </source>
</evidence>
<dbReference type="GeneID" id="18816647"/>
<feature type="transmembrane region" description="Helical" evidence="7">
    <location>
        <begin position="286"/>
        <end position="304"/>
    </location>
</feature>
<evidence type="ECO:0000256" key="5">
    <source>
        <dbReference type="ARBA" id="ARBA00023034"/>
    </source>
</evidence>
<dbReference type="PANTHER" id="PTHR16133">
    <property type="entry name" value="SOLUTE CARRIER FAMILY 39 ZINC TRANSPORTER , MEMBER 9-RELATED"/>
    <property type="match status" value="1"/>
</dbReference>
<gene>
    <name evidence="8" type="ORF">SERLADRAFT_450350</name>
</gene>
<feature type="transmembrane region" description="Helical" evidence="7">
    <location>
        <begin position="180"/>
        <end position="205"/>
    </location>
</feature>
<dbReference type="GO" id="GO:0000139">
    <property type="term" value="C:Golgi membrane"/>
    <property type="evidence" value="ECO:0007669"/>
    <property type="project" value="UniProtKB-SubCell"/>
</dbReference>
<proteinExistence type="predicted"/>
<sequence>MSSNAFRDLLVMSCAMGVASFGVGILPMSFTLSKNHMAKLSTFGTGLLVGAALGVIIPEGIEVAVANNLDEVPTSIIALSMILGFTFMLFIEQYAAPHARPLSHQGSPSRQHTEVHFDIDLEELEQEEGLAQSTSRPSRSPLHIESIRRAYPLSIGLVVHGLVDGYALGVSALHSESPNLSLVVFLAIIIHKAPTALALTTSLLALSLPLDECRKHLTFFSLSTPIGAILSYTTYYLISSGQDDIQIGSALLFSGGTFLYVATVLQPVSEHSPESSPDVISKMSRTLLLVAGMFLPLVITSALGRDHH</sequence>
<keyword evidence="3 7" id="KW-0812">Transmembrane</keyword>
<comment type="subcellular location">
    <subcellularLocation>
        <location evidence="1">Endomembrane system</location>
        <topology evidence="1">Multi-pass membrane protein</topology>
    </subcellularLocation>
    <subcellularLocation>
        <location evidence="2">Golgi apparatus membrane</location>
    </subcellularLocation>
</comment>
<feature type="transmembrane region" description="Helical" evidence="7">
    <location>
        <begin position="150"/>
        <end position="168"/>
    </location>
</feature>
<dbReference type="KEGG" id="sla:SERLADRAFT_450350"/>
<dbReference type="Proteomes" id="UP000008064">
    <property type="component" value="Unassembled WGS sequence"/>
</dbReference>
<evidence type="ECO:0000256" key="7">
    <source>
        <dbReference type="SAM" id="Phobius"/>
    </source>
</evidence>
<feature type="transmembrane region" description="Helical" evidence="7">
    <location>
        <begin position="6"/>
        <end position="28"/>
    </location>
</feature>
<evidence type="ECO:0000256" key="4">
    <source>
        <dbReference type="ARBA" id="ARBA00022989"/>
    </source>
</evidence>
<reference evidence="8" key="1">
    <citation type="submission" date="2011-04" db="EMBL/GenBank/DDBJ databases">
        <title>Evolution of plant cell wall degrading machinery underlies the functional diversity of forest fungi.</title>
        <authorList>
            <consortium name="US DOE Joint Genome Institute (JGI-PGF)"/>
            <person name="Eastwood D.C."/>
            <person name="Floudas D."/>
            <person name="Binder M."/>
            <person name="Majcherczyk A."/>
            <person name="Schneider P."/>
            <person name="Aerts A."/>
            <person name="Asiegbu F.O."/>
            <person name="Baker S.E."/>
            <person name="Barry K."/>
            <person name="Bendiksby M."/>
            <person name="Blumentritt M."/>
            <person name="Coutinho P.M."/>
            <person name="Cullen D."/>
            <person name="Cullen D."/>
            <person name="Gathman A."/>
            <person name="Goodell B."/>
            <person name="Henrissat B."/>
            <person name="Ihrmark K."/>
            <person name="Kauserud H."/>
            <person name="Kohler A."/>
            <person name="LaButti K."/>
            <person name="Lapidus A."/>
            <person name="Lavin J.L."/>
            <person name="Lee Y.-H."/>
            <person name="Lindquist E."/>
            <person name="Lilly W."/>
            <person name="Lucas S."/>
            <person name="Morin E."/>
            <person name="Murat C."/>
            <person name="Oguiza J.A."/>
            <person name="Park J."/>
            <person name="Pisabarro A.G."/>
            <person name="Riley R."/>
            <person name="Rosling A."/>
            <person name="Salamov A."/>
            <person name="Schmidt O."/>
            <person name="Schmutz J."/>
            <person name="Skrede I."/>
            <person name="Stenlid J."/>
            <person name="Wiebenga A."/>
            <person name="Xie X."/>
            <person name="Kues U."/>
            <person name="Hibbett D.S."/>
            <person name="Hoffmeister D."/>
            <person name="Hogberg N."/>
            <person name="Martin F."/>
            <person name="Grigoriev I.V."/>
            <person name="Watkinson S.C."/>
        </authorList>
    </citation>
    <scope>NUCLEOTIDE SEQUENCE</scope>
    <source>
        <strain evidence="8">S7.9</strain>
    </source>
</reference>
<keyword evidence="5" id="KW-0333">Golgi apparatus</keyword>
<evidence type="ECO:0000256" key="2">
    <source>
        <dbReference type="ARBA" id="ARBA00004394"/>
    </source>
</evidence>
<dbReference type="OrthoDB" id="19859at2759"/>
<feature type="transmembrane region" description="Helical" evidence="7">
    <location>
        <begin position="73"/>
        <end position="91"/>
    </location>
</feature>
<name>F8NZT8_SERL9</name>
<protein>
    <recommendedName>
        <fullName evidence="9">Zinc/iron permease</fullName>
    </recommendedName>
</protein>
<dbReference type="GO" id="GO:0006829">
    <property type="term" value="P:zinc ion transport"/>
    <property type="evidence" value="ECO:0007669"/>
    <property type="project" value="InterPro"/>
</dbReference>
<keyword evidence="4 7" id="KW-1133">Transmembrane helix</keyword>
<dbReference type="PANTHER" id="PTHR16133:SF0">
    <property type="entry name" value="ZINC_IRON REGULATED TRANSPORTER-RELATED PROTEIN 102B, ISOFORM E"/>
    <property type="match status" value="1"/>
</dbReference>
<dbReference type="InterPro" id="IPR045891">
    <property type="entry name" value="ZIP9"/>
</dbReference>
<dbReference type="AlphaFoldDB" id="F8NZT8"/>